<dbReference type="AlphaFoldDB" id="A0A2K9DZ90"/>
<evidence type="ECO:0000256" key="4">
    <source>
        <dbReference type="SAM" id="MobiDB-lite"/>
    </source>
</evidence>
<dbReference type="Gene3D" id="2.60.40.2030">
    <property type="match status" value="1"/>
</dbReference>
<dbReference type="InterPro" id="IPR024079">
    <property type="entry name" value="MetalloPept_cat_dom_sf"/>
</dbReference>
<dbReference type="Gene3D" id="3.40.390.10">
    <property type="entry name" value="Collagenase (Catalytic Domain)"/>
    <property type="match status" value="1"/>
</dbReference>
<dbReference type="GO" id="GO:0008237">
    <property type="term" value="F:metallopeptidase activity"/>
    <property type="evidence" value="ECO:0007669"/>
    <property type="project" value="InterPro"/>
</dbReference>
<feature type="compositionally biased region" description="Low complexity" evidence="4">
    <location>
        <begin position="847"/>
        <end position="887"/>
    </location>
</feature>
<evidence type="ECO:0000256" key="1">
    <source>
        <dbReference type="ARBA" id="ARBA00022729"/>
    </source>
</evidence>
<evidence type="ECO:0000256" key="3">
    <source>
        <dbReference type="ARBA" id="ARBA00022837"/>
    </source>
</evidence>
<dbReference type="Pfam" id="PF08434">
    <property type="entry name" value="CLCA"/>
    <property type="match status" value="1"/>
</dbReference>
<dbReference type="InterPro" id="IPR051266">
    <property type="entry name" value="CLCR"/>
</dbReference>
<name>A0A2K9DZ90_9FIRM</name>
<dbReference type="InterPro" id="IPR036465">
    <property type="entry name" value="vWFA_dom_sf"/>
</dbReference>
<dbReference type="PROSITE" id="PS51272">
    <property type="entry name" value="SLH"/>
    <property type="match status" value="3"/>
</dbReference>
<evidence type="ECO:0000259" key="6">
    <source>
        <dbReference type="PROSITE" id="PS51272"/>
    </source>
</evidence>
<feature type="domain" description="SLH" evidence="6">
    <location>
        <begin position="897"/>
        <end position="960"/>
    </location>
</feature>
<dbReference type="GO" id="GO:0007154">
    <property type="term" value="P:cell communication"/>
    <property type="evidence" value="ECO:0007669"/>
    <property type="project" value="InterPro"/>
</dbReference>
<dbReference type="Pfam" id="PF00395">
    <property type="entry name" value="SLH"/>
    <property type="match status" value="3"/>
</dbReference>
<dbReference type="InterPro" id="IPR001119">
    <property type="entry name" value="SLH_dom"/>
</dbReference>
<keyword evidence="1" id="KW-0732">Signal</keyword>
<evidence type="ECO:0000313" key="7">
    <source>
        <dbReference type="EMBL" id="AUG56812.1"/>
    </source>
</evidence>
<feature type="domain" description="SLH" evidence="6">
    <location>
        <begin position="962"/>
        <end position="1019"/>
    </location>
</feature>
<dbReference type="Gene3D" id="3.40.50.410">
    <property type="entry name" value="von Willebrand factor, type A domain"/>
    <property type="match status" value="1"/>
</dbReference>
<dbReference type="EMBL" id="CP025197">
    <property type="protein sequence ID" value="AUG56812.1"/>
    <property type="molecule type" value="Genomic_DNA"/>
</dbReference>
<organism evidence="7 8">
    <name type="scientific">Acetivibrio saccincola</name>
    <dbReference type="NCBI Taxonomy" id="1677857"/>
    <lineage>
        <taxon>Bacteria</taxon>
        <taxon>Bacillati</taxon>
        <taxon>Bacillota</taxon>
        <taxon>Clostridia</taxon>
        <taxon>Eubacteriales</taxon>
        <taxon>Oscillospiraceae</taxon>
        <taxon>Acetivibrio</taxon>
    </lineage>
</organism>
<dbReference type="SUPFAM" id="SSF141072">
    <property type="entry name" value="CalX-like"/>
    <property type="match status" value="1"/>
</dbReference>
<dbReference type="RefSeq" id="WP_101299575.1">
    <property type="nucleotide sequence ID" value="NZ_CP025197.1"/>
</dbReference>
<dbReference type="SUPFAM" id="SSF53300">
    <property type="entry name" value="vWA-like"/>
    <property type="match status" value="1"/>
</dbReference>
<dbReference type="Pfam" id="PF00092">
    <property type="entry name" value="VWA"/>
    <property type="match status" value="1"/>
</dbReference>
<dbReference type="PANTHER" id="PTHR10579:SF43">
    <property type="entry name" value="ZINC FINGER (C3HC4-TYPE RING FINGER) FAMILY PROTEIN"/>
    <property type="match status" value="1"/>
</dbReference>
<gene>
    <name evidence="7" type="primary">ancA9</name>
    <name evidence="7" type="ORF">HVS_04350</name>
</gene>
<dbReference type="InterPro" id="IPR013642">
    <property type="entry name" value="CLCA_N"/>
</dbReference>
<protein>
    <submittedName>
        <fullName evidence="7">Cellulosome-anchoring protein</fullName>
    </submittedName>
</protein>
<feature type="domain" description="SLH" evidence="6">
    <location>
        <begin position="1020"/>
        <end position="1079"/>
    </location>
</feature>
<keyword evidence="8" id="KW-1185">Reference proteome</keyword>
<dbReference type="InterPro" id="IPR056475">
    <property type="entry name" value="GBD_Hemicentin/VWA7"/>
</dbReference>
<dbReference type="Proteomes" id="UP000233534">
    <property type="component" value="Chromosome"/>
</dbReference>
<evidence type="ECO:0000259" key="5">
    <source>
        <dbReference type="PROSITE" id="PS50234"/>
    </source>
</evidence>
<keyword evidence="3" id="KW-0106">Calcium</keyword>
<dbReference type="GO" id="GO:0016020">
    <property type="term" value="C:membrane"/>
    <property type="evidence" value="ECO:0007669"/>
    <property type="project" value="InterPro"/>
</dbReference>
<sequence>MDNFNPEDSDVYIRPGRGASANLAGFMGSKESHMYIGIDKAFDTNGTHSLGKTIVHEFGHYGYGLGDEYCDYETKNGRSYQVFGTLNADGSITWNTCESQASMLMRDSNGNTITEVVQGENYRPSYNSNGAKASIMWIQHESSIVDFCDSSHNSSAPSHHNRIHGNKSCWEVMVENKKFNLTAPGGNIQPIEKKDPVFEVRQNNKWNDIALVIDKSGSMRGSKIQLAKGAAKMFVDCLELPQEGQLGDGISVVSFENSATLNHSLTRVATISDKSAIKSKIDNISSGGGTNIGAGLWNALNDMISKDYRKGAGAIILLSDGQASLPSTEISMLQSEGIPVYTIGVGSGADANLLTSIAKETGGEYYFVSSAGDISMIYKTIKNKLSIFDRLIKFIRRVFSSMEESTEVVFVDSSMKQAVFTISSVNAGNVSFTLKAPDGTIYSPDSTNGASYMIEDTYQIYIIDNPQIGAWEVNIKNNSQANTEISFDFSGRTTLSLQGSTDDITYTYPTPVKITALLSKNGKPVINANVYAKVIAPDNSETIVTLYDNGQMGDLMPGDGLYTAFFSEFKGDGGYQISIHANNDDLKAIEGEAFVDIEPDENGMVNVPEVVYLNENFTRSLTLPTITVSGTSNQVSIVQLDNDVYTLDESNQSALVTVRRSGNLRGTMSVDYSTKDGSAVADVDYAAPSGTLTFEAGEAEKTIEIKLLKVPSQNEARTKNFKLTLENPVNAVLGVPSVAEIYINRIKLSNNADLKNLVTDCGSFDKPFSPDVTDYKISVPYSTDKISVTASVYDIRSKLTINGNPVLSGYPSAGIDLNTGTNKIPVVVTAENGETKKTYMITVYRASKPSGGTSSGSKNTPEPTSTPTQSPTPTQTSTPTSTPTATPDITEKPIEDIPGISGTDAEGHWAEPYILDLLGKGIINKYPDGSIKPDSEITRAEAVTILVNSLNLKAQNPDKLDFSDADEIPEWVREAVAAAQENGIIKGFEDKSFRADSKLTRNQACAMIMNAFNLGISEGETDFEDDKDIALWAKGFVKKANELGIIKGYENNYFLPERIVTRAEMFTMIYHTMKIVNAE</sequence>
<dbReference type="SMART" id="SM00327">
    <property type="entry name" value="VWA"/>
    <property type="match status" value="1"/>
</dbReference>
<dbReference type="InterPro" id="IPR003644">
    <property type="entry name" value="Calx_beta"/>
</dbReference>
<dbReference type="SMART" id="SM00237">
    <property type="entry name" value="Calx_beta"/>
    <property type="match status" value="1"/>
</dbReference>
<dbReference type="PANTHER" id="PTHR10579">
    <property type="entry name" value="CALCIUM-ACTIVATED CHLORIDE CHANNEL REGULATOR"/>
    <property type="match status" value="1"/>
</dbReference>
<dbReference type="InterPro" id="IPR002035">
    <property type="entry name" value="VWF_A"/>
</dbReference>
<dbReference type="Pfam" id="PF23560">
    <property type="entry name" value="GBD_Hemicentin"/>
    <property type="match status" value="1"/>
</dbReference>
<feature type="domain" description="VWFA" evidence="5">
    <location>
        <begin position="208"/>
        <end position="391"/>
    </location>
</feature>
<reference evidence="7 8" key="1">
    <citation type="submission" date="2017-12" db="EMBL/GenBank/DDBJ databases">
        <title>Complete genome sequence of Herbivorax saccincola GGR1, a novel Cellulosome-producing hydrolytic bacterium in a thermophilic biogas plant, established by Illumina and Nanopore MinION sequencing.</title>
        <authorList>
            <person name="Pechtl A."/>
            <person name="Ruckert C."/>
            <person name="Koeck D.E."/>
            <person name="Maus I."/>
            <person name="Winkler A."/>
            <person name="Kalinowski J."/>
            <person name="Puhler A."/>
            <person name="Schwarz W.W."/>
            <person name="Zverlov V.V."/>
            <person name="Schluter A."/>
            <person name="Liebl W."/>
        </authorList>
    </citation>
    <scope>NUCLEOTIDE SEQUENCE [LARGE SCALE GENOMIC DNA]</scope>
    <source>
        <strain evidence="8">SR1</strain>
    </source>
</reference>
<feature type="region of interest" description="Disordered" evidence="4">
    <location>
        <begin position="846"/>
        <end position="905"/>
    </location>
</feature>
<accession>A0A2K9DZ90</accession>
<evidence type="ECO:0000313" key="8">
    <source>
        <dbReference type="Proteomes" id="UP000233534"/>
    </source>
</evidence>
<proteinExistence type="predicted"/>
<dbReference type="InterPro" id="IPR025883">
    <property type="entry name" value="Cadherin-like_domain"/>
</dbReference>
<keyword evidence="2" id="KW-0677">Repeat</keyword>
<dbReference type="NCBIfam" id="NF041940">
    <property type="entry name" value="choice_anch_X"/>
    <property type="match status" value="1"/>
</dbReference>
<evidence type="ECO:0000256" key="2">
    <source>
        <dbReference type="ARBA" id="ARBA00022737"/>
    </source>
</evidence>
<dbReference type="Pfam" id="PF03160">
    <property type="entry name" value="Calx-beta"/>
    <property type="match status" value="1"/>
</dbReference>
<dbReference type="KEGG" id="hsc:HVS_04350"/>
<dbReference type="InterPro" id="IPR038081">
    <property type="entry name" value="CalX-like_sf"/>
</dbReference>
<dbReference type="PROSITE" id="PS50234">
    <property type="entry name" value="VWFA"/>
    <property type="match status" value="1"/>
</dbReference>
<dbReference type="Pfam" id="PF12733">
    <property type="entry name" value="Cadherin-like"/>
    <property type="match status" value="1"/>
</dbReference>
<dbReference type="CDD" id="cd00198">
    <property type="entry name" value="vWFA"/>
    <property type="match status" value="1"/>
</dbReference>